<dbReference type="SUPFAM" id="SSF56752">
    <property type="entry name" value="D-aminoacid aminotransferase-like PLP-dependent enzymes"/>
    <property type="match status" value="1"/>
</dbReference>
<comment type="caution">
    <text evidence="4">The sequence shown here is derived from an EMBL/GenBank/DDBJ whole genome shotgun (WGS) entry which is preliminary data.</text>
</comment>
<protein>
    <recommendedName>
        <fullName evidence="5">Aminotransferase class IV</fullName>
    </recommendedName>
</protein>
<dbReference type="InterPro" id="IPR018300">
    <property type="entry name" value="Aminotrans_IV_CS"/>
</dbReference>
<dbReference type="GO" id="GO:0003824">
    <property type="term" value="F:catalytic activity"/>
    <property type="evidence" value="ECO:0007669"/>
    <property type="project" value="InterPro"/>
</dbReference>
<dbReference type="Gene3D" id="3.20.10.10">
    <property type="entry name" value="D-amino Acid Aminotransferase, subunit A, domain 2"/>
    <property type="match status" value="1"/>
</dbReference>
<reference evidence="4" key="1">
    <citation type="journal article" date="2014" name="Front. Microbiol.">
        <title>High frequency of phylogenetically diverse reductive dehalogenase-homologous genes in deep subseafloor sedimentary metagenomes.</title>
        <authorList>
            <person name="Kawai M."/>
            <person name="Futagami T."/>
            <person name="Toyoda A."/>
            <person name="Takaki Y."/>
            <person name="Nishi S."/>
            <person name="Hori S."/>
            <person name="Arai W."/>
            <person name="Tsubouchi T."/>
            <person name="Morono Y."/>
            <person name="Uchiyama I."/>
            <person name="Ito T."/>
            <person name="Fujiyama A."/>
            <person name="Inagaki F."/>
            <person name="Takami H."/>
        </authorList>
    </citation>
    <scope>NUCLEOTIDE SEQUENCE</scope>
    <source>
        <strain evidence="4">Expedition CK06-06</strain>
    </source>
</reference>
<dbReference type="EMBL" id="BARS01057050">
    <property type="protein sequence ID" value="GAG48174.1"/>
    <property type="molecule type" value="Genomic_DNA"/>
</dbReference>
<proteinExistence type="inferred from homology"/>
<evidence type="ECO:0008006" key="5">
    <source>
        <dbReference type="Google" id="ProtNLM"/>
    </source>
</evidence>
<dbReference type="InterPro" id="IPR001544">
    <property type="entry name" value="Aminotrans_IV"/>
</dbReference>
<feature type="non-terminal residue" evidence="4">
    <location>
        <position position="155"/>
    </location>
</feature>
<dbReference type="GO" id="GO:0046394">
    <property type="term" value="P:carboxylic acid biosynthetic process"/>
    <property type="evidence" value="ECO:0007669"/>
    <property type="project" value="UniProtKB-ARBA"/>
</dbReference>
<dbReference type="InterPro" id="IPR036038">
    <property type="entry name" value="Aminotransferase-like"/>
</dbReference>
<sequence>EQGRRVAAAVDDDEAPPATLIITAGPMTPYPAELYEKGATVVVSDIRTSPDDPTVYHKTTGYLRNLLALRDAHCARATEALLFNTKGRLAEGSLSNVFIVSEGRLLTPSVEEGLLAGITRAAVLELAAEVGVPAEQRPLAVREVLDADEIFLTNS</sequence>
<keyword evidence="3" id="KW-0663">Pyridoxal phosphate</keyword>
<comment type="cofactor">
    <cofactor evidence="1">
        <name>pyridoxal 5'-phosphate</name>
        <dbReference type="ChEBI" id="CHEBI:597326"/>
    </cofactor>
</comment>
<dbReference type="InterPro" id="IPR043132">
    <property type="entry name" value="BCAT-like_C"/>
</dbReference>
<evidence type="ECO:0000256" key="1">
    <source>
        <dbReference type="ARBA" id="ARBA00001933"/>
    </source>
</evidence>
<evidence type="ECO:0000313" key="4">
    <source>
        <dbReference type="EMBL" id="GAG48174.1"/>
    </source>
</evidence>
<feature type="non-terminal residue" evidence="4">
    <location>
        <position position="1"/>
    </location>
</feature>
<comment type="similarity">
    <text evidence="2">Belongs to the class-IV pyridoxal-phosphate-dependent aminotransferase family.</text>
</comment>
<evidence type="ECO:0000256" key="2">
    <source>
        <dbReference type="ARBA" id="ARBA00009320"/>
    </source>
</evidence>
<dbReference type="InterPro" id="IPR050571">
    <property type="entry name" value="Class-IV_PLP-Dep_Aminotrnsfr"/>
</dbReference>
<accession>X0XXM8</accession>
<dbReference type="PROSITE" id="PS00770">
    <property type="entry name" value="AA_TRANSFER_CLASS_4"/>
    <property type="match status" value="1"/>
</dbReference>
<dbReference type="PANTHER" id="PTHR42743:SF11">
    <property type="entry name" value="AMINODEOXYCHORISMATE LYASE"/>
    <property type="match status" value="1"/>
</dbReference>
<dbReference type="AlphaFoldDB" id="X0XXM8"/>
<evidence type="ECO:0000256" key="3">
    <source>
        <dbReference type="ARBA" id="ARBA00022898"/>
    </source>
</evidence>
<dbReference type="Pfam" id="PF01063">
    <property type="entry name" value="Aminotran_4"/>
    <property type="match status" value="1"/>
</dbReference>
<dbReference type="PANTHER" id="PTHR42743">
    <property type="entry name" value="AMINO-ACID AMINOTRANSFERASE"/>
    <property type="match status" value="1"/>
</dbReference>
<dbReference type="GO" id="GO:0008652">
    <property type="term" value="P:amino acid biosynthetic process"/>
    <property type="evidence" value="ECO:0007669"/>
    <property type="project" value="UniProtKB-ARBA"/>
</dbReference>
<gene>
    <name evidence="4" type="ORF">S01H1_83802</name>
</gene>
<dbReference type="FunFam" id="3.20.10.10:FF:000002">
    <property type="entry name" value="D-alanine aminotransferase"/>
    <property type="match status" value="1"/>
</dbReference>
<organism evidence="4">
    <name type="scientific">marine sediment metagenome</name>
    <dbReference type="NCBI Taxonomy" id="412755"/>
    <lineage>
        <taxon>unclassified sequences</taxon>
        <taxon>metagenomes</taxon>
        <taxon>ecological metagenomes</taxon>
    </lineage>
</organism>
<dbReference type="CDD" id="cd00449">
    <property type="entry name" value="PLPDE_IV"/>
    <property type="match status" value="1"/>
</dbReference>
<name>X0XXM8_9ZZZZ</name>